<keyword evidence="1" id="KW-0812">Transmembrane</keyword>
<dbReference type="EMBL" id="CP000568">
    <property type="protein sequence ID" value="AEO12448.1"/>
    <property type="molecule type" value="Genomic_DNA"/>
</dbReference>
<keyword evidence="1" id="KW-0472">Membrane</keyword>
<evidence type="ECO:0000313" key="2">
    <source>
        <dbReference type="EMBL" id="AEO12448.1"/>
    </source>
</evidence>
<feature type="transmembrane region" description="Helical" evidence="1">
    <location>
        <begin position="38"/>
        <end position="56"/>
    </location>
</feature>
<proteinExistence type="predicted"/>
<accession>G2JCC6</accession>
<reference evidence="2 3" key="2">
    <citation type="journal article" date="2013" name="Biotechnol. Biofuels">
        <title>Global transcriptome analysis of Clostridium thermocellum ATCC 27405 during growth on dilute acid pretreated Populus and switchgrass.</title>
        <authorList>
            <person name="Wilson C.M."/>
            <person name="Rodriguez M.Jr."/>
            <person name="Johnson C.M."/>
            <person name="Martin S.L."/>
            <person name="Chu T.M."/>
            <person name="Wolfinger R.D."/>
            <person name="Hauser L.J."/>
            <person name="Land M.L."/>
            <person name="Klingeman D.M."/>
            <person name="Syed M.H."/>
            <person name="Ragauskas A.J."/>
            <person name="Tschaplinski T.J."/>
            <person name="Mielenz J.R."/>
            <person name="Brown S.D."/>
        </authorList>
    </citation>
    <scope>NUCLEOTIDE SEQUENCE [LARGE SCALE GENOMIC DNA]</scope>
    <source>
        <strain evidence="3">ATCC 27405 / DSM 1237 / JCM 9322 / NBRC 103400 / NCIMB 10682 / NRRL B-4536 / VPI 7372</strain>
    </source>
</reference>
<dbReference type="eggNOG" id="ENOG502ZHXT">
    <property type="taxonomic scope" value="Bacteria"/>
</dbReference>
<gene>
    <name evidence="2" type="ordered locus">Cthe_3453</name>
</gene>
<dbReference type="RefSeq" id="WP_020458094.1">
    <property type="nucleotide sequence ID" value="NC_009012.1"/>
</dbReference>
<evidence type="ECO:0000313" key="3">
    <source>
        <dbReference type="Proteomes" id="UP000002145"/>
    </source>
</evidence>
<dbReference type="Proteomes" id="UP000002145">
    <property type="component" value="Chromosome"/>
</dbReference>
<reference evidence="3" key="1">
    <citation type="submission" date="2007-02" db="EMBL/GenBank/DDBJ databases">
        <title>Complete sequence of Clostridium thermocellum ATCC 27405.</title>
        <authorList>
            <consortium name="US DOE Joint Genome Institute"/>
            <person name="Copeland A."/>
            <person name="Lucas S."/>
            <person name="Lapidus A."/>
            <person name="Barry K."/>
            <person name="Detter J.C."/>
            <person name="Glavina del Rio T."/>
            <person name="Hammon N."/>
            <person name="Israni S."/>
            <person name="Dalin E."/>
            <person name="Tice H."/>
            <person name="Pitluck S."/>
            <person name="Chertkov O."/>
            <person name="Brettin T."/>
            <person name="Bruce D."/>
            <person name="Han C."/>
            <person name="Tapia R."/>
            <person name="Gilna P."/>
            <person name="Schmutz J."/>
            <person name="Larimer F."/>
            <person name="Land M."/>
            <person name="Hauser L."/>
            <person name="Kyrpides N."/>
            <person name="Mikhailova N."/>
            <person name="Wu J.H.D."/>
            <person name="Newcomb M."/>
            <person name="Richardson P."/>
        </authorList>
    </citation>
    <scope>NUCLEOTIDE SEQUENCE [LARGE SCALE GENOMIC DNA]</scope>
    <source>
        <strain evidence="3">ATCC 27405 / DSM 1237 / JCM 9322 / NBRC 103400 / NCIMB 10682 / NRRL B-4536 / VPI 7372</strain>
    </source>
</reference>
<dbReference type="STRING" id="203119.Cthe_3453"/>
<keyword evidence="3" id="KW-1185">Reference proteome</keyword>
<dbReference type="HOGENOM" id="CLU_201687_0_0_9"/>
<dbReference type="GeneID" id="35806207"/>
<organism evidence="2 3">
    <name type="scientific">Acetivibrio thermocellus (strain ATCC 27405 / DSM 1237 / JCM 9322 / NBRC 103400 / NCIMB 10682 / NRRL B-4536 / VPI 7372)</name>
    <name type="common">Clostridium thermocellum</name>
    <dbReference type="NCBI Taxonomy" id="203119"/>
    <lineage>
        <taxon>Bacteria</taxon>
        <taxon>Bacillati</taxon>
        <taxon>Bacillota</taxon>
        <taxon>Clostridia</taxon>
        <taxon>Eubacteriales</taxon>
        <taxon>Oscillospiraceae</taxon>
        <taxon>Acetivibrio</taxon>
    </lineage>
</organism>
<protein>
    <submittedName>
        <fullName evidence="2">Uncharacterized protein</fullName>
    </submittedName>
</protein>
<dbReference type="AlphaFoldDB" id="G2JCC6"/>
<dbReference type="KEGG" id="cth:Cthe_3453"/>
<name>G2JCC6_ACET2</name>
<keyword evidence="1" id="KW-1133">Transmembrane helix</keyword>
<dbReference type="OrthoDB" id="3036069at2"/>
<evidence type="ECO:0000256" key="1">
    <source>
        <dbReference type="SAM" id="Phobius"/>
    </source>
</evidence>
<sequence>MRKWIGKYGMYIVAIAAGAVLTPAAIRTATLQRGYKAIGGEYLIIPLAILIVFFVQEVKQTIMELRGGIKRE</sequence>